<reference evidence="3 4" key="1">
    <citation type="journal article" date="2019" name="Commun. Biol.">
        <title>The bagworm genome reveals a unique fibroin gene that provides high tensile strength.</title>
        <authorList>
            <person name="Kono N."/>
            <person name="Nakamura H."/>
            <person name="Ohtoshi R."/>
            <person name="Tomita M."/>
            <person name="Numata K."/>
            <person name="Arakawa K."/>
        </authorList>
    </citation>
    <scope>NUCLEOTIDE SEQUENCE [LARGE SCALE GENOMIC DNA]</scope>
</reference>
<evidence type="ECO:0000256" key="1">
    <source>
        <dbReference type="SAM" id="Coils"/>
    </source>
</evidence>
<comment type="caution">
    <text evidence="3">The sequence shown here is derived from an EMBL/GenBank/DDBJ whole genome shotgun (WGS) entry which is preliminary data.</text>
</comment>
<proteinExistence type="predicted"/>
<keyword evidence="4" id="KW-1185">Reference proteome</keyword>
<dbReference type="Gene3D" id="3.30.70.1820">
    <property type="entry name" value="L1 transposable element, RRM domain"/>
    <property type="match status" value="1"/>
</dbReference>
<feature type="region of interest" description="Disordered" evidence="2">
    <location>
        <begin position="201"/>
        <end position="244"/>
    </location>
</feature>
<feature type="compositionally biased region" description="Low complexity" evidence="2">
    <location>
        <begin position="221"/>
        <end position="233"/>
    </location>
</feature>
<evidence type="ECO:0000313" key="4">
    <source>
        <dbReference type="Proteomes" id="UP000299102"/>
    </source>
</evidence>
<accession>A0A4C1XMG9</accession>
<evidence type="ECO:0000256" key="2">
    <source>
        <dbReference type="SAM" id="MobiDB-lite"/>
    </source>
</evidence>
<feature type="coiled-coil region" evidence="1">
    <location>
        <begin position="1"/>
        <end position="103"/>
    </location>
</feature>
<keyword evidence="1" id="KW-0175">Coiled coil</keyword>
<dbReference type="Proteomes" id="UP000299102">
    <property type="component" value="Unassembled WGS sequence"/>
</dbReference>
<protein>
    <recommendedName>
        <fullName evidence="5">Endonuclease-reverse transcriptase</fullName>
    </recommendedName>
</protein>
<feature type="region of interest" description="Disordered" evidence="2">
    <location>
        <begin position="334"/>
        <end position="353"/>
    </location>
</feature>
<evidence type="ECO:0008006" key="5">
    <source>
        <dbReference type="Google" id="ProtNLM"/>
    </source>
</evidence>
<dbReference type="STRING" id="151549.A0A4C1XMG9"/>
<name>A0A4C1XMG9_EUMVA</name>
<dbReference type="EMBL" id="BGZK01000869">
    <property type="protein sequence ID" value="GBP63405.1"/>
    <property type="molecule type" value="Genomic_DNA"/>
</dbReference>
<sequence length="387" mass="45202">MDDIMKALKKIQLELDDQKKMIQDSGKNVTEQVTQNINKILEEKFFALEEKHEKLKETVDNQDKRIYFLEKQARQKNIVFFGIEELESSYETLEKNMLEWIEQHFSVKLSYSDLQEIKRLGKKGDRPRPVVVTFLTLGIKIKIFKQKRALRDTNYYMKEDCPKHVLEKRNQLQEQLKAEREKGNTAFLKYDKLVVFKQTSKRKFSPSPIKPTENMPKERNTQTNKKNKSQQQNPPARRSNSISEGQSAALLHTDSTTKYLNTKNIIYPPTRLVTVEDYDQNPPKKTKNLKNNNTKQNHQLKILTYNVKTLSSCERLMELEKCLKRLAILNIDIGGQSPTGKRSRGRPPTRWEDDLRQIAGPNWTDIARDRDVWASLGGGLYPIRGFC</sequence>
<gene>
    <name evidence="3" type="ORF">EVAR_35295_1</name>
</gene>
<evidence type="ECO:0000313" key="3">
    <source>
        <dbReference type="EMBL" id="GBP63405.1"/>
    </source>
</evidence>
<dbReference type="OrthoDB" id="7417618at2759"/>
<organism evidence="3 4">
    <name type="scientific">Eumeta variegata</name>
    <name type="common">Bagworm moth</name>
    <name type="synonym">Eumeta japonica</name>
    <dbReference type="NCBI Taxonomy" id="151549"/>
    <lineage>
        <taxon>Eukaryota</taxon>
        <taxon>Metazoa</taxon>
        <taxon>Ecdysozoa</taxon>
        <taxon>Arthropoda</taxon>
        <taxon>Hexapoda</taxon>
        <taxon>Insecta</taxon>
        <taxon>Pterygota</taxon>
        <taxon>Neoptera</taxon>
        <taxon>Endopterygota</taxon>
        <taxon>Lepidoptera</taxon>
        <taxon>Glossata</taxon>
        <taxon>Ditrysia</taxon>
        <taxon>Tineoidea</taxon>
        <taxon>Psychidae</taxon>
        <taxon>Oiketicinae</taxon>
        <taxon>Eumeta</taxon>
    </lineage>
</organism>
<dbReference type="AlphaFoldDB" id="A0A4C1XMG9"/>